<dbReference type="AlphaFoldDB" id="A0A8C8YI62"/>
<keyword evidence="1" id="KW-0812">Transmembrane</keyword>
<dbReference type="GO" id="GO:0005198">
    <property type="term" value="F:structural molecule activity"/>
    <property type="evidence" value="ECO:0007669"/>
    <property type="project" value="InterPro"/>
</dbReference>
<evidence type="ECO:0000313" key="4">
    <source>
        <dbReference type="Proteomes" id="UP000694414"/>
    </source>
</evidence>
<name>A0A8C8YI62_PROSS</name>
<dbReference type="GeneTree" id="ENSGT01150000287105"/>
<evidence type="ECO:0000259" key="2">
    <source>
        <dbReference type="Pfam" id="PF00517"/>
    </source>
</evidence>
<dbReference type="PANTHER" id="PTHR37874">
    <property type="entry name" value="RIKEN CDNA 1500011B03 GENE-RELATED"/>
    <property type="match status" value="1"/>
</dbReference>
<feature type="domain" description="Retroviral envelope protein GP41-like" evidence="2">
    <location>
        <begin position="44"/>
        <end position="162"/>
    </location>
</feature>
<organism evidence="3 4">
    <name type="scientific">Prolemur simus</name>
    <name type="common">Greater bamboo lemur</name>
    <name type="synonym">Hapalemur simus</name>
    <dbReference type="NCBI Taxonomy" id="1328070"/>
    <lineage>
        <taxon>Eukaryota</taxon>
        <taxon>Metazoa</taxon>
        <taxon>Chordata</taxon>
        <taxon>Craniata</taxon>
        <taxon>Vertebrata</taxon>
        <taxon>Euteleostomi</taxon>
        <taxon>Mammalia</taxon>
        <taxon>Eutheria</taxon>
        <taxon>Euarchontoglires</taxon>
        <taxon>Primates</taxon>
        <taxon>Strepsirrhini</taxon>
        <taxon>Lemuriformes</taxon>
        <taxon>Lemuridae</taxon>
        <taxon>Prolemur</taxon>
    </lineage>
</organism>
<keyword evidence="1" id="KW-0472">Membrane</keyword>
<dbReference type="Proteomes" id="UP000694414">
    <property type="component" value="Unplaced"/>
</dbReference>
<evidence type="ECO:0000256" key="1">
    <source>
        <dbReference type="SAM" id="Phobius"/>
    </source>
</evidence>
<dbReference type="Pfam" id="PF00517">
    <property type="entry name" value="GP41"/>
    <property type="match status" value="1"/>
</dbReference>
<keyword evidence="4" id="KW-1185">Reference proteome</keyword>
<feature type="transmembrane region" description="Helical" evidence="1">
    <location>
        <begin position="188"/>
        <end position="209"/>
    </location>
</feature>
<protein>
    <recommendedName>
        <fullName evidence="2">Retroviral envelope protein GP41-like domain-containing protein</fullName>
    </recommendedName>
</protein>
<sequence length="253" mass="27214">MPRYIPWPVDAPNSLGLFRHRRDFGVTALVLAIAAASAAALSAASIAVVGSVQTAQALNNLSAAVATALDTQSSINSHLAGGIMLLNQRVDLVQEQVDSLVQLAQLGCEQRLSGLCITSVPYSNLSRAANLSKELFRLLSGSWSANFSQLATQLRLEITHINSTRLDPMLTDGLLPTFLSMLHRVREWAGLGSLGLLGICGFGLMLCLLRRLRWQQQRDRVVMAQAFAAVQEGSAPGVWLSMLQADGTHRSSP</sequence>
<dbReference type="InterPro" id="IPR000328">
    <property type="entry name" value="GP41-like"/>
</dbReference>
<dbReference type="InterPro" id="IPR053368">
    <property type="entry name" value="Viral_Envelope_Glycoprotein"/>
</dbReference>
<reference evidence="3" key="2">
    <citation type="submission" date="2025-09" db="UniProtKB">
        <authorList>
            <consortium name="Ensembl"/>
        </authorList>
    </citation>
    <scope>IDENTIFICATION</scope>
</reference>
<evidence type="ECO:0000313" key="3">
    <source>
        <dbReference type="Ensembl" id="ENSPSMP00000002590.1"/>
    </source>
</evidence>
<accession>A0A8C8YI62</accession>
<reference evidence="3" key="1">
    <citation type="submission" date="2025-08" db="UniProtKB">
        <authorList>
            <consortium name="Ensembl"/>
        </authorList>
    </citation>
    <scope>IDENTIFICATION</scope>
</reference>
<dbReference type="Ensembl" id="ENSPSMT00000003086.1">
    <property type="protein sequence ID" value="ENSPSMP00000002590.1"/>
    <property type="gene ID" value="ENSPSMG00000002060.1"/>
</dbReference>
<keyword evidence="1" id="KW-1133">Transmembrane helix</keyword>
<proteinExistence type="predicted"/>
<dbReference type="PANTHER" id="PTHR37874:SF2">
    <property type="entry name" value="GENE 8113-RELATED"/>
    <property type="match status" value="1"/>
</dbReference>